<organism evidence="17 18">
    <name type="scientific">Pleurotus ostreatus (strain PC15)</name>
    <name type="common">Oyster mushroom</name>
    <dbReference type="NCBI Taxonomy" id="1137138"/>
    <lineage>
        <taxon>Eukaryota</taxon>
        <taxon>Fungi</taxon>
        <taxon>Dikarya</taxon>
        <taxon>Basidiomycota</taxon>
        <taxon>Agaricomycotina</taxon>
        <taxon>Agaricomycetes</taxon>
        <taxon>Agaricomycetidae</taxon>
        <taxon>Agaricales</taxon>
        <taxon>Pleurotineae</taxon>
        <taxon>Pleurotaceae</taxon>
        <taxon>Pleurotus</taxon>
    </lineage>
</organism>
<keyword evidence="12" id="KW-0472">Membrane</keyword>
<protein>
    <recommendedName>
        <fullName evidence="19">Cytochrome P450</fullName>
    </recommendedName>
</protein>
<keyword evidence="6" id="KW-0812">Transmembrane</keyword>
<keyword evidence="13" id="KW-0325">Glycoprotein</keyword>
<dbReference type="STRING" id="1137138.A0A067PDV3"/>
<evidence type="ECO:0000256" key="4">
    <source>
        <dbReference type="ARBA" id="ARBA00010617"/>
    </source>
</evidence>
<dbReference type="SUPFAM" id="SSF48264">
    <property type="entry name" value="Cytochrome P450"/>
    <property type="match status" value="1"/>
</dbReference>
<dbReference type="PRINTS" id="PR00463">
    <property type="entry name" value="EP450I"/>
</dbReference>
<evidence type="ECO:0000256" key="3">
    <source>
        <dbReference type="ARBA" id="ARBA00005179"/>
    </source>
</evidence>
<dbReference type="InterPro" id="IPR002401">
    <property type="entry name" value="Cyt_P450_E_grp-I"/>
</dbReference>
<feature type="binding site" description="axial binding residue" evidence="14">
    <location>
        <position position="434"/>
    </location>
    <ligand>
        <name>heme</name>
        <dbReference type="ChEBI" id="CHEBI:30413"/>
    </ligand>
    <ligandPart>
        <name>Fe</name>
        <dbReference type="ChEBI" id="CHEBI:18248"/>
    </ligandPart>
</feature>
<evidence type="ECO:0000256" key="5">
    <source>
        <dbReference type="ARBA" id="ARBA00022617"/>
    </source>
</evidence>
<dbReference type="PANTHER" id="PTHR46300">
    <property type="entry name" value="P450, PUTATIVE (EUROFUNG)-RELATED-RELATED"/>
    <property type="match status" value="1"/>
</dbReference>
<evidence type="ECO:0000256" key="2">
    <source>
        <dbReference type="ARBA" id="ARBA00004167"/>
    </source>
</evidence>
<dbReference type="Pfam" id="PF00067">
    <property type="entry name" value="p450"/>
    <property type="match status" value="1"/>
</dbReference>
<dbReference type="OrthoDB" id="1103324at2759"/>
<feature type="chain" id="PRO_5001643072" description="Cytochrome P450" evidence="16">
    <location>
        <begin position="25"/>
        <end position="506"/>
    </location>
</feature>
<dbReference type="PRINTS" id="PR00385">
    <property type="entry name" value="P450"/>
</dbReference>
<keyword evidence="8" id="KW-1133">Transmembrane helix</keyword>
<name>A0A067PDV3_PLEO1</name>
<comment type="cofactor">
    <cofactor evidence="1 14">
        <name>heme</name>
        <dbReference type="ChEBI" id="CHEBI:30413"/>
    </cofactor>
</comment>
<comment type="pathway">
    <text evidence="3">Secondary metabolite biosynthesis.</text>
</comment>
<comment type="subcellular location">
    <subcellularLocation>
        <location evidence="2">Membrane</location>
        <topology evidence="2">Single-pass membrane protein</topology>
    </subcellularLocation>
</comment>
<feature type="signal peptide" evidence="16">
    <location>
        <begin position="1"/>
        <end position="24"/>
    </location>
</feature>
<evidence type="ECO:0000256" key="15">
    <source>
        <dbReference type="RuleBase" id="RU000461"/>
    </source>
</evidence>
<keyword evidence="9 15" id="KW-0560">Oxidoreductase</keyword>
<dbReference type="GO" id="GO:0016705">
    <property type="term" value="F:oxidoreductase activity, acting on paired donors, with incorporation or reduction of molecular oxygen"/>
    <property type="evidence" value="ECO:0007669"/>
    <property type="project" value="InterPro"/>
</dbReference>
<sequence length="506" mass="57609">MSITLLVSAITILILFVVWRWGNARELNLPPGPPRSFIIGNAREFPRFSPFIQLTEWANEYGDIYSLKLLNKTIIVLSSGTTVKEVLDRNGMKTGGRPEAHIVRRVEGKIHPVFDSIDVPMWKASRKTFHAFLTSQALESYFPMQQERYLRLLRDILTSPKDVVKHTKRLSVSIMVALVYGQNADDARVDLFYRGMKRLTQLADPFTNPPVDLFPILKYVPARWASWKPLSDETKAMRKAFHCDLVASREEAYLAGERVGCYMEKVLDRPLDDNLTREEIRVMCRVLVDGGIETQASYLQTLVLSLACYPEYQRKAQAEMDLLVGDERFPTLEDFDDLPYVRAFTKEVQRFRPILPIVPAHVASQDVRYGDYVIPKDALILMNTWGIYHDPELFEEPYTFNPERYLHSEFGVKEGANVNGFRESLPFGAGRRVCPGAEMASRTIAMNAMNLIWAFNFAKDGSGTCNIDLDNYLPGLELAPKPFTCDITPRNAKRAQMILNVTVAHG</sequence>
<keyword evidence="11 15" id="KW-0503">Monooxygenase</keyword>
<evidence type="ECO:0000256" key="11">
    <source>
        <dbReference type="ARBA" id="ARBA00023033"/>
    </source>
</evidence>
<reference evidence="18" key="1">
    <citation type="journal article" date="2014" name="Proc. Natl. Acad. Sci. U.S.A.">
        <title>Extensive sampling of basidiomycete genomes demonstrates inadequacy of the white-rot/brown-rot paradigm for wood decay fungi.</title>
        <authorList>
            <person name="Riley R."/>
            <person name="Salamov A.A."/>
            <person name="Brown D.W."/>
            <person name="Nagy L.G."/>
            <person name="Floudas D."/>
            <person name="Held B.W."/>
            <person name="Levasseur A."/>
            <person name="Lombard V."/>
            <person name="Morin E."/>
            <person name="Otillar R."/>
            <person name="Lindquist E.A."/>
            <person name="Sun H."/>
            <person name="LaButti K.M."/>
            <person name="Schmutz J."/>
            <person name="Jabbour D."/>
            <person name="Luo H."/>
            <person name="Baker S.E."/>
            <person name="Pisabarro A.G."/>
            <person name="Walton J.D."/>
            <person name="Blanchette R.A."/>
            <person name="Henrissat B."/>
            <person name="Martin F."/>
            <person name="Cullen D."/>
            <person name="Hibbett D.S."/>
            <person name="Grigoriev I.V."/>
        </authorList>
    </citation>
    <scope>NUCLEOTIDE SEQUENCE [LARGE SCALE GENOMIC DNA]</scope>
    <source>
        <strain evidence="18">PC15</strain>
    </source>
</reference>
<dbReference type="VEuPathDB" id="FungiDB:PLEOSDRAFT_1033184"/>
<dbReference type="Proteomes" id="UP000027073">
    <property type="component" value="Unassembled WGS sequence"/>
</dbReference>
<dbReference type="InterPro" id="IPR001128">
    <property type="entry name" value="Cyt_P450"/>
</dbReference>
<evidence type="ECO:0000313" key="17">
    <source>
        <dbReference type="EMBL" id="KDQ34071.1"/>
    </source>
</evidence>
<dbReference type="GO" id="GO:0005506">
    <property type="term" value="F:iron ion binding"/>
    <property type="evidence" value="ECO:0007669"/>
    <property type="project" value="InterPro"/>
</dbReference>
<evidence type="ECO:0000256" key="12">
    <source>
        <dbReference type="ARBA" id="ARBA00023136"/>
    </source>
</evidence>
<dbReference type="InterPro" id="IPR036396">
    <property type="entry name" value="Cyt_P450_sf"/>
</dbReference>
<dbReference type="AlphaFoldDB" id="A0A067PDV3"/>
<dbReference type="CDD" id="cd11065">
    <property type="entry name" value="CYP64-like"/>
    <property type="match status" value="1"/>
</dbReference>
<dbReference type="InterPro" id="IPR050364">
    <property type="entry name" value="Cytochrome_P450_fung"/>
</dbReference>
<keyword evidence="10 14" id="KW-0408">Iron</keyword>
<evidence type="ECO:0000256" key="7">
    <source>
        <dbReference type="ARBA" id="ARBA00022723"/>
    </source>
</evidence>
<keyword evidence="16" id="KW-0732">Signal</keyword>
<keyword evidence="5 14" id="KW-0349">Heme</keyword>
<evidence type="ECO:0000256" key="13">
    <source>
        <dbReference type="ARBA" id="ARBA00023180"/>
    </source>
</evidence>
<dbReference type="Gene3D" id="1.10.630.10">
    <property type="entry name" value="Cytochrome P450"/>
    <property type="match status" value="1"/>
</dbReference>
<evidence type="ECO:0000256" key="9">
    <source>
        <dbReference type="ARBA" id="ARBA00023002"/>
    </source>
</evidence>
<dbReference type="EMBL" id="KL198004">
    <property type="protein sequence ID" value="KDQ34071.1"/>
    <property type="molecule type" value="Genomic_DNA"/>
</dbReference>
<keyword evidence="7 14" id="KW-0479">Metal-binding</keyword>
<evidence type="ECO:0000256" key="8">
    <source>
        <dbReference type="ARBA" id="ARBA00022989"/>
    </source>
</evidence>
<comment type="similarity">
    <text evidence="4 15">Belongs to the cytochrome P450 family.</text>
</comment>
<gene>
    <name evidence="17" type="ORF">PLEOSDRAFT_1033184</name>
</gene>
<evidence type="ECO:0000256" key="1">
    <source>
        <dbReference type="ARBA" id="ARBA00001971"/>
    </source>
</evidence>
<dbReference type="GO" id="GO:0020037">
    <property type="term" value="F:heme binding"/>
    <property type="evidence" value="ECO:0007669"/>
    <property type="project" value="InterPro"/>
</dbReference>
<dbReference type="InterPro" id="IPR017972">
    <property type="entry name" value="Cyt_P450_CS"/>
</dbReference>
<dbReference type="PANTHER" id="PTHR46300:SF2">
    <property type="entry name" value="CYTOCHROME P450 MONOOXYGENASE ALNH-RELATED"/>
    <property type="match status" value="1"/>
</dbReference>
<evidence type="ECO:0000313" key="18">
    <source>
        <dbReference type="Proteomes" id="UP000027073"/>
    </source>
</evidence>
<dbReference type="GO" id="GO:0004497">
    <property type="term" value="F:monooxygenase activity"/>
    <property type="evidence" value="ECO:0007669"/>
    <property type="project" value="UniProtKB-KW"/>
</dbReference>
<evidence type="ECO:0000256" key="6">
    <source>
        <dbReference type="ARBA" id="ARBA00022692"/>
    </source>
</evidence>
<evidence type="ECO:0000256" key="10">
    <source>
        <dbReference type="ARBA" id="ARBA00023004"/>
    </source>
</evidence>
<evidence type="ECO:0000256" key="16">
    <source>
        <dbReference type="SAM" id="SignalP"/>
    </source>
</evidence>
<proteinExistence type="inferred from homology"/>
<evidence type="ECO:0008006" key="19">
    <source>
        <dbReference type="Google" id="ProtNLM"/>
    </source>
</evidence>
<dbReference type="InParanoid" id="A0A067PDV3"/>
<dbReference type="PROSITE" id="PS00086">
    <property type="entry name" value="CYTOCHROME_P450"/>
    <property type="match status" value="1"/>
</dbReference>
<evidence type="ECO:0000256" key="14">
    <source>
        <dbReference type="PIRSR" id="PIRSR602401-1"/>
    </source>
</evidence>
<dbReference type="HOGENOM" id="CLU_001570_2_1_1"/>
<dbReference type="GO" id="GO:0016020">
    <property type="term" value="C:membrane"/>
    <property type="evidence" value="ECO:0007669"/>
    <property type="project" value="UniProtKB-SubCell"/>
</dbReference>
<accession>A0A067PDV3</accession>